<proteinExistence type="predicted"/>
<dbReference type="InterPro" id="IPR012337">
    <property type="entry name" value="RNaseH-like_sf"/>
</dbReference>
<protein>
    <submittedName>
        <fullName evidence="3">Zinc finger BED domain-containing protein RICESLEEPER 2</fullName>
    </submittedName>
</protein>
<reference evidence="3" key="1">
    <citation type="journal article" date="2019" name="Sci. Rep.">
        <title>Draft genome of Tanacetum cinerariifolium, the natural source of mosquito coil.</title>
        <authorList>
            <person name="Yamashiro T."/>
            <person name="Shiraishi A."/>
            <person name="Satake H."/>
            <person name="Nakayama K."/>
        </authorList>
    </citation>
    <scope>NUCLEOTIDE SEQUENCE</scope>
</reference>
<organism evidence="3">
    <name type="scientific">Tanacetum cinerariifolium</name>
    <name type="common">Dalmatian daisy</name>
    <name type="synonym">Chrysanthemum cinerariifolium</name>
    <dbReference type="NCBI Taxonomy" id="118510"/>
    <lineage>
        <taxon>Eukaryota</taxon>
        <taxon>Viridiplantae</taxon>
        <taxon>Streptophyta</taxon>
        <taxon>Embryophyta</taxon>
        <taxon>Tracheophyta</taxon>
        <taxon>Spermatophyta</taxon>
        <taxon>Magnoliopsida</taxon>
        <taxon>eudicotyledons</taxon>
        <taxon>Gunneridae</taxon>
        <taxon>Pentapetalae</taxon>
        <taxon>asterids</taxon>
        <taxon>campanulids</taxon>
        <taxon>Asterales</taxon>
        <taxon>Asteraceae</taxon>
        <taxon>Asteroideae</taxon>
        <taxon>Anthemideae</taxon>
        <taxon>Anthemidinae</taxon>
        <taxon>Tanacetum</taxon>
    </lineage>
</organism>
<dbReference type="GO" id="GO:0015074">
    <property type="term" value="P:DNA integration"/>
    <property type="evidence" value="ECO:0007669"/>
    <property type="project" value="InterPro"/>
</dbReference>
<dbReference type="Pfam" id="PF24626">
    <property type="entry name" value="SH3_Tf2-1"/>
    <property type="match status" value="1"/>
</dbReference>
<dbReference type="Pfam" id="PF14372">
    <property type="entry name" value="hAT-like_RNase-H"/>
    <property type="match status" value="1"/>
</dbReference>
<dbReference type="InterPro" id="IPR025525">
    <property type="entry name" value="hAT-like_transposase_RNase-H"/>
</dbReference>
<keyword evidence="1" id="KW-0238">DNA-binding</keyword>
<dbReference type="InterPro" id="IPR036397">
    <property type="entry name" value="RNaseH_sf"/>
</dbReference>
<evidence type="ECO:0000313" key="3">
    <source>
        <dbReference type="EMBL" id="GEU36164.1"/>
    </source>
</evidence>
<dbReference type="EMBL" id="BKCJ010000777">
    <property type="protein sequence ID" value="GEU36164.1"/>
    <property type="molecule type" value="Genomic_DNA"/>
</dbReference>
<feature type="domain" description="Integrase catalytic" evidence="2">
    <location>
        <begin position="40"/>
        <end position="138"/>
    </location>
</feature>
<dbReference type="SUPFAM" id="SSF140996">
    <property type="entry name" value="Hermes dimerisation domain"/>
    <property type="match status" value="1"/>
</dbReference>
<evidence type="ECO:0000259" key="2">
    <source>
        <dbReference type="PROSITE" id="PS50994"/>
    </source>
</evidence>
<name>A0A6L2JKI9_TANCI</name>
<dbReference type="PANTHER" id="PTHR46481:SF7">
    <property type="entry name" value="ZINC FINGER BED DOMAIN-CONTAINING PROTEIN RICESLEEPER 2-LIKE"/>
    <property type="match status" value="1"/>
</dbReference>
<sequence>MKAEIVTYVNKCFTCAKVKAEHQKPSGLPVQPEIPQWKWEKITMDFVTKLPKTSTGQDTIWSIQEALGTQLDMSTTYHPQTDGQSERTIKMMEDMLHACVIDFGKSWDRHLPLAKFSYNNNYHTSIKAAPFEALYGQKCQSPVYWAEVEDSQLTSPEIIHETTEKIVSPWKGVIRFGKRGKLNPRYIGPFKILAKVGMVAYRLELPEQLSRVQSTFHVSNLKKCLSGETFVIPLDEIQIDDKLHFVEEPVEIMDREVKRLKQSRILIVKVRWNSKRDLGIHGLGLVIVAIEKKLVVVLVGVVENVPASSTHLEIHGLGLVIVVIGKKLVGVLVGVLETVPADIDLDNSGSNLGKRKAAISKNRNGKKVKADGKEKSKWWQYYEVMYYEDEDGYKRKIGRCKYCEKSIVADNDTSVEGGTSSVATWKHDDDRIYKALIKLFVIGELPFAFVKNEAFVEYTQAIKARFVLPSRHKLSRDVMKFYIEEKNKLKGYLSKTTSTVNFTTDTWTSHRQRINYMVVTAHFIDDKWVMHKRIINFIPINSYKGDDISRKLLTCITEWGLKNVMTIAVDNASTNYKALDYLVKHLPPMYDGGKKIQIRCFAHILNLIVKKGLTEFSNPIERVTKAVKYIKFSTQRSTKFKKCVVDSKLQTDRFLVSDCVTRWNSTYEMLRVAHELKVAFYLYDARHSEYSNDLEEVPDYNHFKVCEGMIQFLEKFKVKTESMSASTKPLSHLFFGEILDVYNHIRKWQSKSTYKIMASKMKQKYDDYWRKLEDINDFMYFAVLLDPTKKCHLLAYGFRKKISYEITKEKPTSNKELESRVEDMVEEGKDNGENILNSIDERPFKTGKFREILAEGALHLDPEWDRVFADLSPEENDRYKTDIHATNILLQGLPKEIYTLINHYTDAKGIWDNVKMLQKGFELTKDDRESQLYDEFEHFHQNKRETIPDYYVRGLKESNYDQLYAFLKQHKAHANENKIMLDHYNQQAIDPLVLVSNVSPPQYALPLFAILQFAYVTPVSYQPQFVDNTQLDSGLLFRMFRVDGTEFREIIQGEQLQLVVGEFRTELAMQILENGVVLDEEQLLFIAGGQENAFDNDVDEPPNQDLALVMDNIFQANQCDDFDSAVDEAPTAQTMFIANLSSADPIYDKAGPSYDSDILSEVQDHDDYIDNVSEYHESKVVNTSLTTELVRYKEQVKLYEIRVRFELIEREQKIDEQLRIIITDRNIKEESLNKKLHSVKMQLNSTIGHNKSMREETATLKKDFKQKENKYLEYFLDMKALKEMVEDKLFKQDQSLQTVHMLCKPKPYYDEKKKVAIGYKNPLYLTKAIRVQSALYNGHEIVKTNHNRAIVHDLEDTLEIAEKTRLGMLKKMKSTLWVDSKIKITPPDYSKENYLAIFTSQRQFFEMHDAYTVEQVHCLELEAEIFKLKHKIQKDDHSEMIKHFYNLEVNHLNLKLKYQHLKESSGNNKSRPAQDAPELDPDFEINKVKASLQGKDNTIRKLKVQISQLMKTRNEGDRTLDFKALDFQITEITKKDTVL</sequence>
<dbReference type="InterPro" id="IPR001584">
    <property type="entry name" value="Integrase_cat-core"/>
</dbReference>
<dbReference type="PROSITE" id="PS50994">
    <property type="entry name" value="INTEGRASE"/>
    <property type="match status" value="1"/>
</dbReference>
<accession>A0A6L2JKI9</accession>
<gene>
    <name evidence="3" type="ORF">Tci_008142</name>
</gene>
<dbReference type="GO" id="GO:0003677">
    <property type="term" value="F:DNA binding"/>
    <property type="evidence" value="ECO:0007669"/>
    <property type="project" value="UniProtKB-KW"/>
</dbReference>
<comment type="caution">
    <text evidence="3">The sequence shown here is derived from an EMBL/GenBank/DDBJ whole genome shotgun (WGS) entry which is preliminary data.</text>
</comment>
<evidence type="ECO:0000256" key="1">
    <source>
        <dbReference type="ARBA" id="ARBA00023125"/>
    </source>
</evidence>
<dbReference type="InterPro" id="IPR056924">
    <property type="entry name" value="SH3_Tf2-1"/>
</dbReference>
<dbReference type="Gene3D" id="3.30.420.10">
    <property type="entry name" value="Ribonuclease H-like superfamily/Ribonuclease H"/>
    <property type="match status" value="1"/>
</dbReference>
<dbReference type="SUPFAM" id="SSF53098">
    <property type="entry name" value="Ribonuclease H-like"/>
    <property type="match status" value="2"/>
</dbReference>
<dbReference type="PANTHER" id="PTHR46481">
    <property type="entry name" value="ZINC FINGER BED DOMAIN-CONTAINING PROTEIN 4"/>
    <property type="match status" value="1"/>
</dbReference>
<dbReference type="InterPro" id="IPR052035">
    <property type="entry name" value="ZnF_BED_domain_contain"/>
</dbReference>